<organism evidence="2">
    <name type="scientific">Puccinia triticina (isolate 1-1 / race 1 (BBBD))</name>
    <name type="common">Brown leaf rust fungus</name>
    <dbReference type="NCBI Taxonomy" id="630390"/>
    <lineage>
        <taxon>Eukaryota</taxon>
        <taxon>Fungi</taxon>
        <taxon>Dikarya</taxon>
        <taxon>Basidiomycota</taxon>
        <taxon>Pucciniomycotina</taxon>
        <taxon>Pucciniomycetes</taxon>
        <taxon>Pucciniales</taxon>
        <taxon>Pucciniaceae</taxon>
        <taxon>Puccinia</taxon>
    </lineage>
</organism>
<sequence>MSTRRTVSSDQLLPPIDTEAAIRAANKAKRIAKQSAKDQALATAASTGPLVPGSSNEEPRVSNTSSGINIEPPTASSCPASLSSSLTLPPAVGFKTDTSSSLFSSDAPDPRSVRAWPVIPPTSIRPPPPPPGPFNPAVSTPPVQPPTDRLSAKKATMDTQPPANSGDPVVPNTTHSATVPATEPPKPTMTLDGLGMVAEMHRMSLQIQQANLDAQRATDARAQAIQRVADERALADAERFARLEEALIKASIRPHSPSHTPAQLNGHIDLQRFRTSDGPVFTGPYHETEPFLTWITGLEIFFSTKAVSKDDDKIRITGTLIKETNLLSFYSNKASKHLGTTWTSFKTALFTTALPIHWRTELRGKIQKLHMGDTESFSQSNPVLAHCNG</sequence>
<dbReference type="AlphaFoldDB" id="A0A180GY85"/>
<evidence type="ECO:0000313" key="3">
    <source>
        <dbReference type="EnsemblFungi" id="PTTG_26082-t43_1-p1"/>
    </source>
</evidence>
<gene>
    <name evidence="2" type="ORF">PTTG_26082</name>
</gene>
<reference evidence="2" key="1">
    <citation type="submission" date="2009-11" db="EMBL/GenBank/DDBJ databases">
        <authorList>
            <consortium name="The Broad Institute Genome Sequencing Platform"/>
            <person name="Ward D."/>
            <person name="Feldgarden M."/>
            <person name="Earl A."/>
            <person name="Young S.K."/>
            <person name="Zeng Q."/>
            <person name="Koehrsen M."/>
            <person name="Alvarado L."/>
            <person name="Berlin A."/>
            <person name="Bochicchio J."/>
            <person name="Borenstein D."/>
            <person name="Chapman S.B."/>
            <person name="Chen Z."/>
            <person name="Engels R."/>
            <person name="Freedman E."/>
            <person name="Gellesch M."/>
            <person name="Goldberg J."/>
            <person name="Griggs A."/>
            <person name="Gujja S."/>
            <person name="Heilman E."/>
            <person name="Heiman D."/>
            <person name="Hepburn T."/>
            <person name="Howarth C."/>
            <person name="Jen D."/>
            <person name="Larson L."/>
            <person name="Lewis B."/>
            <person name="Mehta T."/>
            <person name="Park D."/>
            <person name="Pearson M."/>
            <person name="Roberts A."/>
            <person name="Saif S."/>
            <person name="Shea T."/>
            <person name="Shenoy N."/>
            <person name="Sisk P."/>
            <person name="Stolte C."/>
            <person name="Sykes S."/>
            <person name="Thomson T."/>
            <person name="Walk T."/>
            <person name="White J."/>
            <person name="Yandava C."/>
            <person name="Izard J."/>
            <person name="Baranova O.V."/>
            <person name="Blanton J.M."/>
            <person name="Tanner A.C."/>
            <person name="Dewhirst F.E."/>
            <person name="Haas B."/>
            <person name="Nusbaum C."/>
            <person name="Birren B."/>
        </authorList>
    </citation>
    <scope>NUCLEOTIDE SEQUENCE [LARGE SCALE GENOMIC DNA]</scope>
    <source>
        <strain evidence="2">1-1 BBBD Race 1</strain>
    </source>
</reference>
<dbReference type="EnsemblFungi" id="PTTG_26082-t43_1">
    <property type="protein sequence ID" value="PTTG_26082-t43_1-p1"/>
    <property type="gene ID" value="PTTG_26082"/>
</dbReference>
<feature type="compositionally biased region" description="Pro residues" evidence="1">
    <location>
        <begin position="122"/>
        <end position="134"/>
    </location>
</feature>
<name>A0A180GY85_PUCT1</name>
<reference evidence="2" key="2">
    <citation type="submission" date="2016-05" db="EMBL/GenBank/DDBJ databases">
        <title>Comparative analysis highlights variable genome content of wheat rusts and divergence of the mating loci.</title>
        <authorList>
            <person name="Cuomo C.A."/>
            <person name="Bakkeren G."/>
            <person name="Szabo L."/>
            <person name="Khalil H."/>
            <person name="Joly D."/>
            <person name="Goldberg J."/>
            <person name="Young S."/>
            <person name="Zeng Q."/>
            <person name="Fellers J."/>
        </authorList>
    </citation>
    <scope>NUCLEOTIDE SEQUENCE [LARGE SCALE GENOMIC DNA]</scope>
    <source>
        <strain evidence="2">1-1 BBBD Race 1</strain>
    </source>
</reference>
<accession>A0A180GY85</accession>
<proteinExistence type="predicted"/>
<evidence type="ECO:0000313" key="2">
    <source>
        <dbReference type="EMBL" id="OAV97222.1"/>
    </source>
</evidence>
<dbReference type="Proteomes" id="UP000005240">
    <property type="component" value="Unassembled WGS sequence"/>
</dbReference>
<feature type="compositionally biased region" description="Polar residues" evidence="1">
    <location>
        <begin position="53"/>
        <end position="68"/>
    </location>
</feature>
<feature type="compositionally biased region" description="Low complexity" evidence="1">
    <location>
        <begin position="72"/>
        <end position="83"/>
    </location>
</feature>
<evidence type="ECO:0008006" key="5">
    <source>
        <dbReference type="Google" id="ProtNLM"/>
    </source>
</evidence>
<reference evidence="3 4" key="3">
    <citation type="journal article" date="2017" name="G3 (Bethesda)">
        <title>Comparative analysis highlights variable genome content of wheat rusts and divergence of the mating loci.</title>
        <authorList>
            <person name="Cuomo C.A."/>
            <person name="Bakkeren G."/>
            <person name="Khalil H.B."/>
            <person name="Panwar V."/>
            <person name="Joly D."/>
            <person name="Linning R."/>
            <person name="Sakthikumar S."/>
            <person name="Song X."/>
            <person name="Adiconis X."/>
            <person name="Fan L."/>
            <person name="Goldberg J.M."/>
            <person name="Levin J.Z."/>
            <person name="Young S."/>
            <person name="Zeng Q."/>
            <person name="Anikster Y."/>
            <person name="Bruce M."/>
            <person name="Wang M."/>
            <person name="Yin C."/>
            <person name="McCallum B."/>
            <person name="Szabo L.J."/>
            <person name="Hulbert S."/>
            <person name="Chen X."/>
            <person name="Fellers J.P."/>
        </authorList>
    </citation>
    <scope>NUCLEOTIDE SEQUENCE</scope>
    <source>
        <strain evidence="3">isolate 1-1 / race 1 (BBBD)</strain>
        <strain evidence="4">Isolate 1-1 / race 1 (BBBD)</strain>
    </source>
</reference>
<keyword evidence="4" id="KW-1185">Reference proteome</keyword>
<reference evidence="3" key="4">
    <citation type="submission" date="2025-05" db="UniProtKB">
        <authorList>
            <consortium name="EnsemblFungi"/>
        </authorList>
    </citation>
    <scope>IDENTIFICATION</scope>
    <source>
        <strain evidence="3">isolate 1-1 / race 1 (BBBD)</strain>
    </source>
</reference>
<protein>
    <recommendedName>
        <fullName evidence="5">Retrotransposon gag domain-containing protein</fullName>
    </recommendedName>
</protein>
<feature type="region of interest" description="Disordered" evidence="1">
    <location>
        <begin position="122"/>
        <end position="187"/>
    </location>
</feature>
<evidence type="ECO:0000256" key="1">
    <source>
        <dbReference type="SAM" id="MobiDB-lite"/>
    </source>
</evidence>
<evidence type="ECO:0000313" key="4">
    <source>
        <dbReference type="Proteomes" id="UP000005240"/>
    </source>
</evidence>
<feature type="region of interest" description="Disordered" evidence="1">
    <location>
        <begin position="32"/>
        <end position="83"/>
    </location>
</feature>
<dbReference type="VEuPathDB" id="FungiDB:PTTG_26082"/>
<dbReference type="EMBL" id="ADAS02000014">
    <property type="protein sequence ID" value="OAV97222.1"/>
    <property type="molecule type" value="Genomic_DNA"/>
</dbReference>